<reference evidence="2 3" key="1">
    <citation type="journal article" date="2011" name="MBio">
        <title>Evidence of a dominant lineage of Vibrio cholerae-specific lytic bacteriophages shed by cholera patients over a 10-year period in Dhaka, Bangladesh.</title>
        <authorList>
            <person name="Seed K.D."/>
            <person name="Bodi K.L."/>
            <person name="Kropinski A.M."/>
            <person name="Ackermann H.W."/>
            <person name="Calderwood S.B."/>
            <person name="Qadri F."/>
            <person name="Camilli A."/>
        </authorList>
    </citation>
    <scope>NUCLEOTIDE SEQUENCE [LARGE SCALE GENOMIC DNA]</scope>
</reference>
<dbReference type="EMBL" id="HQ641347">
    <property type="protein sequence ID" value="ADX87866.1"/>
    <property type="molecule type" value="Genomic_DNA"/>
</dbReference>
<name>F1D172_9CAUD</name>
<accession>F1D172</accession>
<evidence type="ECO:0000256" key="1">
    <source>
        <dbReference type="ARBA" id="ARBA00022649"/>
    </source>
</evidence>
<gene>
    <name evidence="2" type="primary">ORF50</name>
</gene>
<dbReference type="GeneID" id="10228529"/>
<keyword evidence="3" id="KW-1185">Reference proteome</keyword>
<evidence type="ECO:0000313" key="3">
    <source>
        <dbReference type="Proteomes" id="UP000007502"/>
    </source>
</evidence>
<protein>
    <submittedName>
        <fullName evidence="2">Uncharacterized protein ORF50</fullName>
    </submittedName>
</protein>
<dbReference type="Proteomes" id="UP000007502">
    <property type="component" value="Segment"/>
</dbReference>
<dbReference type="SUPFAM" id="SSF47598">
    <property type="entry name" value="Ribbon-helix-helix"/>
    <property type="match status" value="1"/>
</dbReference>
<dbReference type="Pfam" id="PF08681">
    <property type="entry name" value="TacA1"/>
    <property type="match status" value="1"/>
</dbReference>
<dbReference type="RefSeq" id="YP_004250991.1">
    <property type="nucleotide sequence ID" value="NC_015157.1"/>
</dbReference>
<evidence type="ECO:0000313" key="2">
    <source>
        <dbReference type="EMBL" id="ADX87866.1"/>
    </source>
</evidence>
<organism evidence="2 3">
    <name type="scientific">Vibrio phage ICP1</name>
    <dbReference type="NCBI Taxonomy" id="979525"/>
    <lineage>
        <taxon>Viruses</taxon>
        <taxon>Duplodnaviria</taxon>
        <taxon>Heunggongvirae</taxon>
        <taxon>Uroviricota</taxon>
        <taxon>Caudoviricetes</taxon>
        <taxon>Mohonavirus</taxon>
        <taxon>Mohonavirus ICP1</taxon>
    </lineage>
</organism>
<dbReference type="InterPro" id="IPR013321">
    <property type="entry name" value="Arc_rbn_hlx_hlx"/>
</dbReference>
<dbReference type="InterPro" id="IPR014795">
    <property type="entry name" value="TacA_1-like"/>
</dbReference>
<sequence length="56" mass="6148">MSKKVTIKLDNLTKEDYDTLMIAASIVGKTIEEFVIDAALERAEEVIDTLAASFGE</sequence>
<keyword evidence="1" id="KW-1277">Toxin-antitoxin system</keyword>
<dbReference type="Gene3D" id="1.10.1220.10">
    <property type="entry name" value="Met repressor-like"/>
    <property type="match status" value="1"/>
</dbReference>
<proteinExistence type="predicted"/>
<dbReference type="GO" id="GO:0006355">
    <property type="term" value="P:regulation of DNA-templated transcription"/>
    <property type="evidence" value="ECO:0007669"/>
    <property type="project" value="InterPro"/>
</dbReference>
<dbReference type="InterPro" id="IPR010985">
    <property type="entry name" value="Ribbon_hlx_hlx"/>
</dbReference>
<dbReference type="KEGG" id="vg:10228529"/>